<feature type="transmembrane region" description="Helical" evidence="5">
    <location>
        <begin position="305"/>
        <end position="324"/>
    </location>
</feature>
<evidence type="ECO:0000259" key="6">
    <source>
        <dbReference type="PROSITE" id="PS50850"/>
    </source>
</evidence>
<evidence type="ECO:0000256" key="4">
    <source>
        <dbReference type="ARBA" id="ARBA00023136"/>
    </source>
</evidence>
<dbReference type="Pfam" id="PF07690">
    <property type="entry name" value="MFS_1"/>
    <property type="match status" value="1"/>
</dbReference>
<dbReference type="PANTHER" id="PTHR23508:SF10">
    <property type="entry name" value="CARBOXYLIC ACID TRANSPORTER PROTEIN HOMOLOG"/>
    <property type="match status" value="1"/>
</dbReference>
<evidence type="ECO:0000256" key="3">
    <source>
        <dbReference type="ARBA" id="ARBA00022989"/>
    </source>
</evidence>
<protein>
    <submittedName>
        <fullName evidence="7">MFS transporter</fullName>
    </submittedName>
</protein>
<dbReference type="InterPro" id="IPR011701">
    <property type="entry name" value="MFS"/>
</dbReference>
<dbReference type="OrthoDB" id="3252866at2"/>
<comment type="caution">
    <text evidence="7">The sequence shown here is derived from an EMBL/GenBank/DDBJ whole genome shotgun (WGS) entry which is preliminary data.</text>
</comment>
<feature type="domain" description="Major facilitator superfamily (MFS) profile" evidence="6">
    <location>
        <begin position="23"/>
        <end position="419"/>
    </location>
</feature>
<feature type="transmembrane region" description="Helical" evidence="5">
    <location>
        <begin position="179"/>
        <end position="198"/>
    </location>
</feature>
<feature type="transmembrane region" description="Helical" evidence="5">
    <location>
        <begin position="57"/>
        <end position="77"/>
    </location>
</feature>
<evidence type="ECO:0000313" key="7">
    <source>
        <dbReference type="EMBL" id="TDD54185.1"/>
    </source>
</evidence>
<evidence type="ECO:0000256" key="2">
    <source>
        <dbReference type="ARBA" id="ARBA00022692"/>
    </source>
</evidence>
<dbReference type="AlphaFoldDB" id="A0A4R4Z7P9"/>
<feature type="transmembrane region" description="Helical" evidence="5">
    <location>
        <begin position="89"/>
        <end position="107"/>
    </location>
</feature>
<dbReference type="PROSITE" id="PS00217">
    <property type="entry name" value="SUGAR_TRANSPORT_2"/>
    <property type="match status" value="1"/>
</dbReference>
<evidence type="ECO:0000256" key="1">
    <source>
        <dbReference type="ARBA" id="ARBA00004651"/>
    </source>
</evidence>
<dbReference type="PANTHER" id="PTHR23508">
    <property type="entry name" value="CARBOXYLIC ACID TRANSPORTER PROTEIN HOMOLOG"/>
    <property type="match status" value="1"/>
</dbReference>
<keyword evidence="8" id="KW-1185">Reference proteome</keyword>
<evidence type="ECO:0000313" key="8">
    <source>
        <dbReference type="Proteomes" id="UP000295302"/>
    </source>
</evidence>
<dbReference type="Proteomes" id="UP000295302">
    <property type="component" value="Unassembled WGS sequence"/>
</dbReference>
<keyword evidence="3 5" id="KW-1133">Transmembrane helix</keyword>
<organism evidence="7 8">
    <name type="scientific">Nonomuraea terrae</name>
    <dbReference type="NCBI Taxonomy" id="2530383"/>
    <lineage>
        <taxon>Bacteria</taxon>
        <taxon>Bacillati</taxon>
        <taxon>Actinomycetota</taxon>
        <taxon>Actinomycetes</taxon>
        <taxon>Streptosporangiales</taxon>
        <taxon>Streptosporangiaceae</taxon>
        <taxon>Nonomuraea</taxon>
    </lineage>
</organism>
<name>A0A4R4Z7P9_9ACTN</name>
<keyword evidence="4 5" id="KW-0472">Membrane</keyword>
<dbReference type="Gene3D" id="1.20.1250.20">
    <property type="entry name" value="MFS general substrate transporter like domains"/>
    <property type="match status" value="1"/>
</dbReference>
<feature type="transmembrane region" description="Helical" evidence="5">
    <location>
        <begin position="31"/>
        <end position="51"/>
    </location>
</feature>
<proteinExistence type="predicted"/>
<feature type="transmembrane region" description="Helical" evidence="5">
    <location>
        <begin position="395"/>
        <end position="415"/>
    </location>
</feature>
<gene>
    <name evidence="7" type="ORF">E1286_05560</name>
</gene>
<reference evidence="7 8" key="1">
    <citation type="submission" date="2019-03" db="EMBL/GenBank/DDBJ databases">
        <title>Draft genome sequences of novel Actinobacteria.</title>
        <authorList>
            <person name="Sahin N."/>
            <person name="Ay H."/>
            <person name="Saygin H."/>
        </authorList>
    </citation>
    <scope>NUCLEOTIDE SEQUENCE [LARGE SCALE GENOMIC DNA]</scope>
    <source>
        <strain evidence="7 8">CH32</strain>
    </source>
</reference>
<dbReference type="PROSITE" id="PS50850">
    <property type="entry name" value="MFS"/>
    <property type="match status" value="1"/>
</dbReference>
<comment type="subcellular location">
    <subcellularLocation>
        <location evidence="1">Cell membrane</location>
        <topology evidence="1">Multi-pass membrane protein</topology>
    </subcellularLocation>
</comment>
<feature type="transmembrane region" description="Helical" evidence="5">
    <location>
        <begin position="330"/>
        <end position="350"/>
    </location>
</feature>
<dbReference type="GO" id="GO:0005886">
    <property type="term" value="C:plasma membrane"/>
    <property type="evidence" value="ECO:0007669"/>
    <property type="project" value="UniProtKB-SubCell"/>
</dbReference>
<feature type="transmembrane region" description="Helical" evidence="5">
    <location>
        <begin position="371"/>
        <end position="389"/>
    </location>
</feature>
<feature type="transmembrane region" description="Helical" evidence="5">
    <location>
        <begin position="231"/>
        <end position="250"/>
    </location>
</feature>
<feature type="transmembrane region" description="Helical" evidence="5">
    <location>
        <begin position="148"/>
        <end position="173"/>
    </location>
</feature>
<evidence type="ECO:0000256" key="5">
    <source>
        <dbReference type="SAM" id="Phobius"/>
    </source>
</evidence>
<dbReference type="InterPro" id="IPR036259">
    <property type="entry name" value="MFS_trans_sf"/>
</dbReference>
<sequence length="438" mass="45796">MSSTVPPSPASSPAASSARPWRTAFLAGMGAYLDAGATISTGTVLVLYQSALQLDDATIGMISGLLTFCFAAGAVVGGRLGDRFGRRRVFILTMSLYVVGMAVLTGAAAPAMLYAGVVLVGFAIGADVPVSLALIAEEAPKGKKGRMIGLSGLLWLIGTIVPGILTIVVSHMGAMGARILYGQLLVTAVIVLVFRLGLRESAEWSAAQRRTADLIDAGRSEEIQFAALRQLFAPPVVITVLATGLYYAIWNLDANTFGQFSTFIWVNLAHQSVESLAIFGFVALPISLAGMLIFLRVVDRPARRGWFVFGTVVSVIGFALPLLLGPTAVAIAGTLILSAVGASFSGDLMYKVWTQELVPTLLRSTAQGITLGFARVLAALFAVVTPTLATNNPTVLFSLLLSFSVVAAGIGLYWIPRLPKATELESPVAATPPAGTPV</sequence>
<dbReference type="EMBL" id="SMKQ01000009">
    <property type="protein sequence ID" value="TDD54185.1"/>
    <property type="molecule type" value="Genomic_DNA"/>
</dbReference>
<dbReference type="InterPro" id="IPR020846">
    <property type="entry name" value="MFS_dom"/>
</dbReference>
<keyword evidence="2 5" id="KW-0812">Transmembrane</keyword>
<dbReference type="GO" id="GO:0046943">
    <property type="term" value="F:carboxylic acid transmembrane transporter activity"/>
    <property type="evidence" value="ECO:0007669"/>
    <property type="project" value="TreeGrafter"/>
</dbReference>
<feature type="transmembrane region" description="Helical" evidence="5">
    <location>
        <begin position="113"/>
        <end position="136"/>
    </location>
</feature>
<dbReference type="InterPro" id="IPR005829">
    <property type="entry name" value="Sugar_transporter_CS"/>
</dbReference>
<dbReference type="RefSeq" id="WP_132609352.1">
    <property type="nucleotide sequence ID" value="NZ_SMKQ01000009.1"/>
</dbReference>
<accession>A0A4R4Z7P9</accession>
<feature type="transmembrane region" description="Helical" evidence="5">
    <location>
        <begin position="276"/>
        <end position="298"/>
    </location>
</feature>
<dbReference type="SUPFAM" id="SSF103473">
    <property type="entry name" value="MFS general substrate transporter"/>
    <property type="match status" value="1"/>
</dbReference>